<accession>A0ABY5Y9B6</accession>
<organism evidence="6 7">
    <name type="scientific">Maribacter litopenaei</name>
    <dbReference type="NCBI Taxonomy" id="2976127"/>
    <lineage>
        <taxon>Bacteria</taxon>
        <taxon>Pseudomonadati</taxon>
        <taxon>Bacteroidota</taxon>
        <taxon>Flavobacteriia</taxon>
        <taxon>Flavobacteriales</taxon>
        <taxon>Flavobacteriaceae</taxon>
        <taxon>Maribacter</taxon>
    </lineage>
</organism>
<reference evidence="6" key="1">
    <citation type="submission" date="2022-09" db="EMBL/GenBank/DDBJ databases">
        <title>Maribacter litopenaei sp. nov., isolated from the intestinal tract of the Pacific White Shrimp, Litopenaeus vannamei.</title>
        <authorList>
            <person name="Kim S.Y."/>
            <person name="Hwang C.Y."/>
        </authorList>
    </citation>
    <scope>NUCLEOTIDE SEQUENCE</scope>
    <source>
        <strain evidence="6">HL-LV01</strain>
    </source>
</reference>
<dbReference type="PANTHER" id="PTHR32303">
    <property type="entry name" value="QUINOPROTEIN ALCOHOL DEHYDROGENASE (CYTOCHROME C)"/>
    <property type="match status" value="1"/>
</dbReference>
<comment type="similarity">
    <text evidence="2">Belongs to the bacterial PQQ dehydrogenase family.</text>
</comment>
<dbReference type="Pfam" id="PF01011">
    <property type="entry name" value="PQQ"/>
    <property type="match status" value="1"/>
</dbReference>
<feature type="signal peptide" evidence="4">
    <location>
        <begin position="1"/>
        <end position="21"/>
    </location>
</feature>
<evidence type="ECO:0000256" key="3">
    <source>
        <dbReference type="ARBA" id="ARBA00023002"/>
    </source>
</evidence>
<evidence type="ECO:0000313" key="7">
    <source>
        <dbReference type="Proteomes" id="UP001059209"/>
    </source>
</evidence>
<dbReference type="InterPro" id="IPR002372">
    <property type="entry name" value="PQQ_rpt_dom"/>
</dbReference>
<sequence>MKSLKISGLLLLTLCSGSCKTDIVKVPSKKDFTTWSSYLGDAGRTHFSTLSRINKENVQNLKVAWAYESEDWGQMQMNPIVVDSILYGVTAALRVVALHVETGEELWQFGDSVKVWHSTSRGVSYWSKNEDHRILCTRGAYLFALDAQTGEPIPSFGSGGKVDLRSECLRVRRINSSFPIPLAPSLRI</sequence>
<gene>
    <name evidence="6" type="ORF">NYZ99_19835</name>
</gene>
<evidence type="ECO:0000256" key="2">
    <source>
        <dbReference type="ARBA" id="ARBA00008156"/>
    </source>
</evidence>
<evidence type="ECO:0000256" key="1">
    <source>
        <dbReference type="ARBA" id="ARBA00001931"/>
    </source>
</evidence>
<dbReference type="EMBL" id="CP104205">
    <property type="protein sequence ID" value="UWX54947.1"/>
    <property type="molecule type" value="Genomic_DNA"/>
</dbReference>
<evidence type="ECO:0000256" key="4">
    <source>
        <dbReference type="SAM" id="SignalP"/>
    </source>
</evidence>
<dbReference type="SUPFAM" id="SSF50998">
    <property type="entry name" value="Quinoprotein alcohol dehydrogenase-like"/>
    <property type="match status" value="1"/>
</dbReference>
<comment type="cofactor">
    <cofactor evidence="1">
        <name>pyrroloquinoline quinone</name>
        <dbReference type="ChEBI" id="CHEBI:58442"/>
    </cofactor>
</comment>
<feature type="chain" id="PRO_5046879948" description="Pyrrolo-quinoline quinone repeat domain-containing protein" evidence="4">
    <location>
        <begin position="22"/>
        <end position="188"/>
    </location>
</feature>
<dbReference type="RefSeq" id="WP_260572799.1">
    <property type="nucleotide sequence ID" value="NZ_CP104205.1"/>
</dbReference>
<proteinExistence type="inferred from homology"/>
<name>A0ABY5Y9B6_9FLAO</name>
<feature type="domain" description="Pyrrolo-quinoline quinone repeat" evidence="5">
    <location>
        <begin position="35"/>
        <end position="170"/>
    </location>
</feature>
<protein>
    <recommendedName>
        <fullName evidence="5">Pyrrolo-quinoline quinone repeat domain-containing protein</fullName>
    </recommendedName>
</protein>
<dbReference type="Proteomes" id="UP001059209">
    <property type="component" value="Chromosome"/>
</dbReference>
<evidence type="ECO:0000259" key="5">
    <source>
        <dbReference type="Pfam" id="PF01011"/>
    </source>
</evidence>
<evidence type="ECO:0000313" key="6">
    <source>
        <dbReference type="EMBL" id="UWX54947.1"/>
    </source>
</evidence>
<keyword evidence="3" id="KW-0560">Oxidoreductase</keyword>
<keyword evidence="7" id="KW-1185">Reference proteome</keyword>
<keyword evidence="4" id="KW-0732">Signal</keyword>
<dbReference type="InterPro" id="IPR011047">
    <property type="entry name" value="Quinoprotein_ADH-like_sf"/>
</dbReference>
<dbReference type="Gene3D" id="2.140.10.10">
    <property type="entry name" value="Quinoprotein alcohol dehydrogenase-like superfamily"/>
    <property type="match status" value="1"/>
</dbReference>